<dbReference type="InterPro" id="IPR036163">
    <property type="entry name" value="HMA_dom_sf"/>
</dbReference>
<organism evidence="4 5">
    <name type="scientific">Carnegiea gigantea</name>
    <dbReference type="NCBI Taxonomy" id="171969"/>
    <lineage>
        <taxon>Eukaryota</taxon>
        <taxon>Viridiplantae</taxon>
        <taxon>Streptophyta</taxon>
        <taxon>Embryophyta</taxon>
        <taxon>Tracheophyta</taxon>
        <taxon>Spermatophyta</taxon>
        <taxon>Magnoliopsida</taxon>
        <taxon>eudicotyledons</taxon>
        <taxon>Gunneridae</taxon>
        <taxon>Pentapetalae</taxon>
        <taxon>Caryophyllales</taxon>
        <taxon>Cactineae</taxon>
        <taxon>Cactaceae</taxon>
        <taxon>Cactoideae</taxon>
        <taxon>Echinocereeae</taxon>
        <taxon>Carnegiea</taxon>
    </lineage>
</organism>
<reference evidence="4" key="1">
    <citation type="submission" date="2022-04" db="EMBL/GenBank/DDBJ databases">
        <title>Carnegiea gigantea Genome sequencing and assembly v2.</title>
        <authorList>
            <person name="Copetti D."/>
            <person name="Sanderson M.J."/>
            <person name="Burquez A."/>
            <person name="Wojciechowski M.F."/>
        </authorList>
    </citation>
    <scope>NUCLEOTIDE SEQUENCE</scope>
    <source>
        <strain evidence="4">SGP5-SGP5p</strain>
        <tissue evidence="4">Aerial part</tissue>
    </source>
</reference>
<evidence type="ECO:0000256" key="2">
    <source>
        <dbReference type="SAM" id="MobiDB-lite"/>
    </source>
</evidence>
<dbReference type="Gene3D" id="3.30.70.100">
    <property type="match status" value="1"/>
</dbReference>
<dbReference type="Proteomes" id="UP001153076">
    <property type="component" value="Unassembled WGS sequence"/>
</dbReference>
<dbReference type="PROSITE" id="PS50846">
    <property type="entry name" value="HMA_2"/>
    <property type="match status" value="1"/>
</dbReference>
<evidence type="ECO:0000256" key="1">
    <source>
        <dbReference type="ARBA" id="ARBA00022723"/>
    </source>
</evidence>
<dbReference type="SUPFAM" id="SSF55008">
    <property type="entry name" value="HMA, heavy metal-associated domain"/>
    <property type="match status" value="1"/>
</dbReference>
<keyword evidence="5" id="KW-1185">Reference proteome</keyword>
<name>A0A9Q1KYA0_9CARY</name>
<proteinExistence type="predicted"/>
<feature type="domain" description="HMA" evidence="3">
    <location>
        <begin position="127"/>
        <end position="193"/>
    </location>
</feature>
<evidence type="ECO:0000313" key="4">
    <source>
        <dbReference type="EMBL" id="KAJ8453041.1"/>
    </source>
</evidence>
<comment type="caution">
    <text evidence="4">The sequence shown here is derived from an EMBL/GenBank/DDBJ whole genome shotgun (WGS) entry which is preliminary data.</text>
</comment>
<feature type="compositionally biased region" description="Gly residues" evidence="2">
    <location>
        <begin position="86"/>
        <end position="106"/>
    </location>
</feature>
<dbReference type="PROSITE" id="PS01047">
    <property type="entry name" value="HMA_1"/>
    <property type="match status" value="1"/>
</dbReference>
<keyword evidence="1" id="KW-0479">Metal-binding</keyword>
<dbReference type="EMBL" id="JAKOGI010000002">
    <property type="protein sequence ID" value="KAJ8453041.1"/>
    <property type="molecule type" value="Genomic_DNA"/>
</dbReference>
<protein>
    <recommendedName>
        <fullName evidence="3">HMA domain-containing protein</fullName>
    </recommendedName>
</protein>
<feature type="compositionally biased region" description="Low complexity" evidence="2">
    <location>
        <begin position="1"/>
        <end position="21"/>
    </location>
</feature>
<feature type="region of interest" description="Disordered" evidence="2">
    <location>
        <begin position="1"/>
        <end position="25"/>
    </location>
</feature>
<dbReference type="CDD" id="cd00371">
    <property type="entry name" value="HMA"/>
    <property type="match status" value="1"/>
</dbReference>
<dbReference type="OrthoDB" id="689350at2759"/>
<accession>A0A9Q1KYA0</accession>
<evidence type="ECO:0000259" key="3">
    <source>
        <dbReference type="PROSITE" id="PS50846"/>
    </source>
</evidence>
<dbReference type="GO" id="GO:0046872">
    <property type="term" value="F:metal ion binding"/>
    <property type="evidence" value="ECO:0007669"/>
    <property type="project" value="UniProtKB-KW"/>
</dbReference>
<dbReference type="Pfam" id="PF00403">
    <property type="entry name" value="HMA"/>
    <property type="match status" value="1"/>
</dbReference>
<evidence type="ECO:0000313" key="5">
    <source>
        <dbReference type="Proteomes" id="UP001153076"/>
    </source>
</evidence>
<dbReference type="AlphaFoldDB" id="A0A9Q1KYA0"/>
<dbReference type="InterPro" id="IPR006121">
    <property type="entry name" value="HMA_dom"/>
</dbReference>
<dbReference type="InterPro" id="IPR017969">
    <property type="entry name" value="Heavy-metal-associated_CS"/>
</dbReference>
<gene>
    <name evidence="4" type="ORF">Cgig2_014804</name>
</gene>
<sequence length="218" mass="22617">MEAMPSPSSLLTLSKTLSSTPSHRHRCICTSSIRPPLTRSLSTNQVSTRQLGALSKSALFASLAFMKTAVPPVRCVSSSVASFASGGGNGGGGGDGGGGRGDGSEGGDSKVGEVLGGNEDVSALSAEVVVLDVGGMSCGGCAAKVKKILESQPQVSAANVILATGTAIVWPAADAKLLPNWRQEVRGRTKGKFHNRKNVRIRSCHQYGRCRDCYQWIV</sequence>
<feature type="region of interest" description="Disordered" evidence="2">
    <location>
        <begin position="86"/>
        <end position="112"/>
    </location>
</feature>